<evidence type="ECO:0000313" key="3">
    <source>
        <dbReference type="Proteomes" id="UP001602245"/>
    </source>
</evidence>
<accession>A0ABW6WFG4</accession>
<reference evidence="2 3" key="1">
    <citation type="submission" date="2024-10" db="EMBL/GenBank/DDBJ databases">
        <title>The Natural Products Discovery Center: Release of the First 8490 Sequenced Strains for Exploring Actinobacteria Biosynthetic Diversity.</title>
        <authorList>
            <person name="Kalkreuter E."/>
            <person name="Kautsar S.A."/>
            <person name="Yang D."/>
            <person name="Bader C.D."/>
            <person name="Teijaro C.N."/>
            <person name="Fluegel L."/>
            <person name="Davis C.M."/>
            <person name="Simpson J.R."/>
            <person name="Lauterbach L."/>
            <person name="Steele A.D."/>
            <person name="Gui C."/>
            <person name="Meng S."/>
            <person name="Li G."/>
            <person name="Viehrig K."/>
            <person name="Ye F."/>
            <person name="Su P."/>
            <person name="Kiefer A.F."/>
            <person name="Nichols A."/>
            <person name="Cepeda A.J."/>
            <person name="Yan W."/>
            <person name="Fan B."/>
            <person name="Jiang Y."/>
            <person name="Adhikari A."/>
            <person name="Zheng C.-J."/>
            <person name="Schuster L."/>
            <person name="Cowan T.M."/>
            <person name="Smanski M.J."/>
            <person name="Chevrette M.G."/>
            <person name="De Carvalho L.P.S."/>
            <person name="Shen B."/>
        </authorList>
    </citation>
    <scope>NUCLEOTIDE SEQUENCE [LARGE SCALE GENOMIC DNA]</scope>
    <source>
        <strain evidence="2 3">NPDC000087</strain>
    </source>
</reference>
<sequence length="343" mass="35836">MTATTPAAAEDRYARQRLIPGWDQERLAAATVVVAGTGALGNEVAKNLALAGVGHLLLCDPDTVSGSNLSRGVLFGAAENDPIGRSKVEVARETLRRIAPGVRVTTRDRDLTTGIGLGELADADVVAGCLDSVRARVDLLGRCALVDALLIDGGTGHWDGEVRVRRGIDDGCYACSLPVRQRGLSDIPWSCADEPDGGPAPAMVATTAFVAAQLSLLALGAIQGRPPRPGFLVLDGVTGDTRHVEVGRDPACLHHRPLGAWERATAGAGSTVAELIGELPAGAEPETWAEFNAPGGIGGRARPTNRLRDADPGVRLSELGVAPGEILPVRLTEGDYRWLRLKA</sequence>
<dbReference type="Pfam" id="PF00899">
    <property type="entry name" value="ThiF"/>
    <property type="match status" value="1"/>
</dbReference>
<dbReference type="Proteomes" id="UP001602245">
    <property type="component" value="Unassembled WGS sequence"/>
</dbReference>
<dbReference type="RefSeq" id="WP_157295474.1">
    <property type="nucleotide sequence ID" value="NZ_JBIAZU010000002.1"/>
</dbReference>
<dbReference type="EMBL" id="JBIAZU010000002">
    <property type="protein sequence ID" value="MFF5290777.1"/>
    <property type="molecule type" value="Genomic_DNA"/>
</dbReference>
<comment type="caution">
    <text evidence="2">The sequence shown here is derived from an EMBL/GenBank/DDBJ whole genome shotgun (WGS) entry which is preliminary data.</text>
</comment>
<dbReference type="Gene3D" id="3.40.50.720">
    <property type="entry name" value="NAD(P)-binding Rossmann-like Domain"/>
    <property type="match status" value="1"/>
</dbReference>
<protein>
    <submittedName>
        <fullName evidence="2">HesA/MoeB/ThiF family protein</fullName>
    </submittedName>
</protein>
<dbReference type="PANTHER" id="PTHR10953:SF102">
    <property type="entry name" value="ADENYLYLTRANSFERASE AND SULFURTRANSFERASE MOCS3"/>
    <property type="match status" value="1"/>
</dbReference>
<keyword evidence="3" id="KW-1185">Reference proteome</keyword>
<dbReference type="PANTHER" id="PTHR10953">
    <property type="entry name" value="UBIQUITIN-ACTIVATING ENZYME E1"/>
    <property type="match status" value="1"/>
</dbReference>
<name>A0ABW6WFG4_9ACTN</name>
<dbReference type="SUPFAM" id="SSF69572">
    <property type="entry name" value="Activating enzymes of the ubiquitin-like proteins"/>
    <property type="match status" value="1"/>
</dbReference>
<dbReference type="InterPro" id="IPR035985">
    <property type="entry name" value="Ubiquitin-activating_enz"/>
</dbReference>
<evidence type="ECO:0000259" key="1">
    <source>
        <dbReference type="Pfam" id="PF00899"/>
    </source>
</evidence>
<feature type="domain" description="THIF-type NAD/FAD binding fold" evidence="1">
    <location>
        <begin position="16"/>
        <end position="252"/>
    </location>
</feature>
<organism evidence="2 3">
    <name type="scientific">Paractinoplanes globisporus</name>
    <dbReference type="NCBI Taxonomy" id="113565"/>
    <lineage>
        <taxon>Bacteria</taxon>
        <taxon>Bacillati</taxon>
        <taxon>Actinomycetota</taxon>
        <taxon>Actinomycetes</taxon>
        <taxon>Micromonosporales</taxon>
        <taxon>Micromonosporaceae</taxon>
        <taxon>Paractinoplanes</taxon>
    </lineage>
</organism>
<evidence type="ECO:0000313" key="2">
    <source>
        <dbReference type="EMBL" id="MFF5290777.1"/>
    </source>
</evidence>
<proteinExistence type="predicted"/>
<gene>
    <name evidence="2" type="ORF">ACFY35_15135</name>
</gene>
<dbReference type="InterPro" id="IPR000594">
    <property type="entry name" value="ThiF_NAD_FAD-bd"/>
</dbReference>
<dbReference type="InterPro" id="IPR045886">
    <property type="entry name" value="ThiF/MoeB/HesA"/>
</dbReference>